<evidence type="ECO:0000313" key="3">
    <source>
        <dbReference type="Proteomes" id="UP000186594"/>
    </source>
</evidence>
<dbReference type="EMBL" id="LXFE01000165">
    <property type="protein sequence ID" value="OLL26579.1"/>
    <property type="molecule type" value="Genomic_DNA"/>
</dbReference>
<dbReference type="SUPFAM" id="SSF52058">
    <property type="entry name" value="L domain-like"/>
    <property type="match status" value="1"/>
</dbReference>
<dbReference type="GO" id="GO:0005737">
    <property type="term" value="C:cytoplasm"/>
    <property type="evidence" value="ECO:0007669"/>
    <property type="project" value="TreeGrafter"/>
</dbReference>
<dbReference type="PROSITE" id="PS50010">
    <property type="entry name" value="DH_2"/>
    <property type="match status" value="1"/>
</dbReference>
<dbReference type="PANTHER" id="PTHR12673">
    <property type="entry name" value="FACIOGENITAL DYSPLASIA PROTEIN"/>
    <property type="match status" value="1"/>
</dbReference>
<protein>
    <submittedName>
        <fullName evidence="2">FYVE, RhoGEF and PH domain-containing protein 4</fullName>
    </submittedName>
</protein>
<comment type="caution">
    <text evidence="2">The sequence shown here is derived from an EMBL/GenBank/DDBJ whole genome shotgun (WGS) entry which is preliminary data.</text>
</comment>
<dbReference type="SMART" id="SM00325">
    <property type="entry name" value="RhoGEF"/>
    <property type="match status" value="1"/>
</dbReference>
<dbReference type="GO" id="GO:0005085">
    <property type="term" value="F:guanyl-nucleotide exchange factor activity"/>
    <property type="evidence" value="ECO:0007669"/>
    <property type="project" value="InterPro"/>
</dbReference>
<dbReference type="Pfam" id="PF00621">
    <property type="entry name" value="RhoGEF"/>
    <property type="match status" value="1"/>
</dbReference>
<accession>A0A1U7LVC6</accession>
<sequence>MSILLPVETLLELDLSHSDWLVDIPFQVLSCLSLTRLNISGCPLRDGVIPGDLSCFRELLILEANDCTVSRIDERISTLPRLQHFSLQDNYFQEIPPHLVRLAASLRILDLRGNPYVDPQYSPSFAVPIPYDCSSTSLNSKQSRFGLRKMKSTNTLKDVQMIEPSTSVPKWYKVSAVDVANASAWPVGPLPVAMEESRASTRTSSTSGISTTTVATSVYERELDLEETTRTMMSKLRDIYEINQGKVLSDPVSEIRPPEKQEDPPFQEDAVRAKRIIQEIIETEQTYVQQLEELAEIYIEPVNLPFYPLPSERKIVFSHILTLLRFHRNYFFPALEWAYSNTHITVAINKAFEEHVVFMKMYASYVDNFDSAMEIVIKWNTTCHKYLKMKIKHEKHSQIDLSAYLLLPIQRIPRYRLLLADLSRCSKSAVNSYQLISSLANEMNDRKRDSEGRKRFIEIQEMLGTNTIILPARRYIREGWLLFRRKTEISGRGAEENVGKWIFTVLCSDILLLCTSKQPYNPNNSRSGNMTLQIFHVFDITKISGTSDWYADDRFRIVCWDKSEVWHFEGKNAPEWVKGVNQR</sequence>
<dbReference type="Proteomes" id="UP000186594">
    <property type="component" value="Unassembled WGS sequence"/>
</dbReference>
<dbReference type="PANTHER" id="PTHR12673:SF270">
    <property type="entry name" value="FYVE-TYPE DOMAIN-CONTAINING PROTEIN"/>
    <property type="match status" value="1"/>
</dbReference>
<dbReference type="InterPro" id="IPR000219">
    <property type="entry name" value="DH_dom"/>
</dbReference>
<keyword evidence="3" id="KW-1185">Reference proteome</keyword>
<organism evidence="2 3">
    <name type="scientific">Neolecta irregularis (strain DAH-3)</name>
    <dbReference type="NCBI Taxonomy" id="1198029"/>
    <lineage>
        <taxon>Eukaryota</taxon>
        <taxon>Fungi</taxon>
        <taxon>Dikarya</taxon>
        <taxon>Ascomycota</taxon>
        <taxon>Taphrinomycotina</taxon>
        <taxon>Neolectales</taxon>
        <taxon>Neolectaceae</taxon>
        <taxon>Neolecta</taxon>
    </lineage>
</organism>
<dbReference type="SUPFAM" id="SSF48065">
    <property type="entry name" value="DBL homology domain (DH-domain)"/>
    <property type="match status" value="1"/>
</dbReference>
<name>A0A1U7LVC6_NEOID</name>
<dbReference type="InterPro" id="IPR032675">
    <property type="entry name" value="LRR_dom_sf"/>
</dbReference>
<dbReference type="STRING" id="1198029.A0A1U7LVC6"/>
<dbReference type="CDD" id="cd00160">
    <property type="entry name" value="RhoGEF"/>
    <property type="match status" value="1"/>
</dbReference>
<feature type="domain" description="DH" evidence="1">
    <location>
        <begin position="272"/>
        <end position="466"/>
    </location>
</feature>
<dbReference type="SUPFAM" id="SSF50729">
    <property type="entry name" value="PH domain-like"/>
    <property type="match status" value="1"/>
</dbReference>
<gene>
    <name evidence="2" type="ORF">NEOLI_002666</name>
</gene>
<dbReference type="Pfam" id="PF00560">
    <property type="entry name" value="LRR_1"/>
    <property type="match status" value="1"/>
</dbReference>
<proteinExistence type="predicted"/>
<dbReference type="AlphaFoldDB" id="A0A1U7LVC6"/>
<dbReference type="Gene3D" id="1.20.900.10">
    <property type="entry name" value="Dbl homology (DH) domain"/>
    <property type="match status" value="1"/>
</dbReference>
<dbReference type="InterPro" id="IPR001611">
    <property type="entry name" value="Leu-rich_rpt"/>
</dbReference>
<dbReference type="OrthoDB" id="660555at2759"/>
<dbReference type="InterPro" id="IPR035899">
    <property type="entry name" value="DBL_dom_sf"/>
</dbReference>
<dbReference type="InterPro" id="IPR051092">
    <property type="entry name" value="FYVE_RhoGEF_PH"/>
</dbReference>
<evidence type="ECO:0000313" key="2">
    <source>
        <dbReference type="EMBL" id="OLL26579.1"/>
    </source>
</evidence>
<reference evidence="2 3" key="1">
    <citation type="submission" date="2016-04" db="EMBL/GenBank/DDBJ databases">
        <title>Evolutionary innovation and constraint leading to complex multicellularity in the Ascomycota.</title>
        <authorList>
            <person name="Cisse O."/>
            <person name="Nguyen A."/>
            <person name="Hewitt D.A."/>
            <person name="Jedd G."/>
            <person name="Stajich J.E."/>
        </authorList>
    </citation>
    <scope>NUCLEOTIDE SEQUENCE [LARGE SCALE GENOMIC DNA]</scope>
    <source>
        <strain evidence="2 3">DAH-3</strain>
    </source>
</reference>
<evidence type="ECO:0000259" key="1">
    <source>
        <dbReference type="PROSITE" id="PS50010"/>
    </source>
</evidence>
<dbReference type="Gene3D" id="3.80.10.10">
    <property type="entry name" value="Ribonuclease Inhibitor"/>
    <property type="match status" value="1"/>
</dbReference>